<feature type="active site" description="Acyl-thioester intermediate" evidence="4">
    <location>
        <position position="92"/>
    </location>
</feature>
<dbReference type="Pfam" id="PF00108">
    <property type="entry name" value="Thiolase_N"/>
    <property type="match status" value="1"/>
</dbReference>
<evidence type="ECO:0000313" key="11">
    <source>
        <dbReference type="Proteomes" id="UP000078116"/>
    </source>
</evidence>
<evidence type="ECO:0000259" key="7">
    <source>
        <dbReference type="Pfam" id="PF02803"/>
    </source>
</evidence>
<evidence type="ECO:0008006" key="12">
    <source>
        <dbReference type="Google" id="ProtNLM"/>
    </source>
</evidence>
<evidence type="ECO:0000256" key="2">
    <source>
        <dbReference type="ARBA" id="ARBA00022679"/>
    </source>
</evidence>
<dbReference type="InterPro" id="IPR020617">
    <property type="entry name" value="Thiolase_C"/>
</dbReference>
<dbReference type="GO" id="GO:0003988">
    <property type="term" value="F:acetyl-CoA C-acyltransferase activity"/>
    <property type="evidence" value="ECO:0007669"/>
    <property type="project" value="UniProtKB-ARBA"/>
</dbReference>
<feature type="active site" description="Proton acceptor" evidence="4">
    <location>
        <position position="343"/>
    </location>
</feature>
<reference evidence="10 11" key="1">
    <citation type="submission" date="2016-04" db="EMBL/GenBank/DDBJ databases">
        <title>Reclassification of Paraburkholderia panaciterrae (Farh et al. 2015) Dobritsa &amp; Samadpour 2016 as a later homotypic synonym of Paraburkholderia ginsengiterrae (Farh et al. 2015) Dobritsa &amp; Samadpour 2016.</title>
        <authorList>
            <person name="Dobritsa A.P."/>
            <person name="Kutumbaka K."/>
            <person name="Samadpour M."/>
        </authorList>
    </citation>
    <scope>NUCLEOTIDE SEQUENCE [LARGE SCALE GENOMIC DNA]</scope>
    <source>
        <strain evidence="8 11">DCY85</strain>
        <strain evidence="9 10">DCY85-1</strain>
    </source>
</reference>
<dbReference type="InterPro" id="IPR020610">
    <property type="entry name" value="Thiolase_AS"/>
</dbReference>
<dbReference type="PROSITE" id="PS00099">
    <property type="entry name" value="THIOLASE_3"/>
    <property type="match status" value="1"/>
</dbReference>
<evidence type="ECO:0000256" key="3">
    <source>
        <dbReference type="ARBA" id="ARBA00023315"/>
    </source>
</evidence>
<dbReference type="InterPro" id="IPR020616">
    <property type="entry name" value="Thiolase_N"/>
</dbReference>
<dbReference type="PROSITE" id="PS00737">
    <property type="entry name" value="THIOLASE_2"/>
    <property type="match status" value="1"/>
</dbReference>
<dbReference type="Proteomes" id="UP000078116">
    <property type="component" value="Unassembled WGS sequence"/>
</dbReference>
<evidence type="ECO:0000256" key="1">
    <source>
        <dbReference type="ARBA" id="ARBA00010982"/>
    </source>
</evidence>
<dbReference type="AlphaFoldDB" id="A0A1A9N3F0"/>
<gene>
    <name evidence="9" type="ORF">A6V36_30360</name>
    <name evidence="8" type="ORF">A6V37_32260</name>
</gene>
<dbReference type="Pfam" id="PF02803">
    <property type="entry name" value="Thiolase_C"/>
    <property type="match status" value="1"/>
</dbReference>
<dbReference type="EMBL" id="LXJZ01000175">
    <property type="protein sequence ID" value="OAJ58552.1"/>
    <property type="molecule type" value="Genomic_DNA"/>
</dbReference>
<dbReference type="Proteomes" id="UP000077961">
    <property type="component" value="Unassembled WGS sequence"/>
</dbReference>
<feature type="active site" description="Proton acceptor" evidence="4">
    <location>
        <position position="373"/>
    </location>
</feature>
<evidence type="ECO:0000259" key="6">
    <source>
        <dbReference type="Pfam" id="PF00108"/>
    </source>
</evidence>
<name>A0A1A9N3F0_9BURK</name>
<dbReference type="CDD" id="cd00751">
    <property type="entry name" value="thiolase"/>
    <property type="match status" value="1"/>
</dbReference>
<dbReference type="PANTHER" id="PTHR18919:SF107">
    <property type="entry name" value="ACETYL-COA ACETYLTRANSFERASE, CYTOSOLIC"/>
    <property type="match status" value="1"/>
</dbReference>
<dbReference type="NCBIfam" id="TIGR01930">
    <property type="entry name" value="AcCoA-C-Actrans"/>
    <property type="match status" value="1"/>
</dbReference>
<evidence type="ECO:0000313" key="10">
    <source>
        <dbReference type="Proteomes" id="UP000077961"/>
    </source>
</evidence>
<evidence type="ECO:0000313" key="9">
    <source>
        <dbReference type="EMBL" id="OAJ58552.1"/>
    </source>
</evidence>
<dbReference type="InterPro" id="IPR002155">
    <property type="entry name" value="Thiolase"/>
</dbReference>
<comment type="similarity">
    <text evidence="1 5">Belongs to the thiolase-like superfamily. Thiolase family.</text>
</comment>
<dbReference type="PIRSF" id="PIRSF000429">
    <property type="entry name" value="Ac-CoA_Ac_transf"/>
    <property type="match status" value="1"/>
</dbReference>
<evidence type="ECO:0000256" key="5">
    <source>
        <dbReference type="RuleBase" id="RU003557"/>
    </source>
</evidence>
<dbReference type="Gene3D" id="3.40.47.10">
    <property type="match status" value="2"/>
</dbReference>
<organism evidence="8 11">
    <name type="scientific">Paraburkholderia ginsengiterrae</name>
    <dbReference type="NCBI Taxonomy" id="1462993"/>
    <lineage>
        <taxon>Bacteria</taxon>
        <taxon>Pseudomonadati</taxon>
        <taxon>Pseudomonadota</taxon>
        <taxon>Betaproteobacteria</taxon>
        <taxon>Burkholderiales</taxon>
        <taxon>Burkholderiaceae</taxon>
        <taxon>Paraburkholderia</taxon>
    </lineage>
</organism>
<dbReference type="OrthoDB" id="8951704at2"/>
<comment type="caution">
    <text evidence="8">The sequence shown here is derived from an EMBL/GenBank/DDBJ whole genome shotgun (WGS) entry which is preliminary data.</text>
</comment>
<keyword evidence="3 5" id="KW-0012">Acyltransferase</keyword>
<proteinExistence type="inferred from homology"/>
<evidence type="ECO:0000256" key="4">
    <source>
        <dbReference type="PIRSR" id="PIRSR000429-1"/>
    </source>
</evidence>
<dbReference type="InterPro" id="IPR016039">
    <property type="entry name" value="Thiolase-like"/>
</dbReference>
<dbReference type="RefSeq" id="WP_064268254.1">
    <property type="nucleotide sequence ID" value="NZ_LXJZ01000175.1"/>
</dbReference>
<dbReference type="STRING" id="1462993.A6V36_30360"/>
<keyword evidence="10" id="KW-1185">Reference proteome</keyword>
<sequence length="388" mass="40924">MNTNNTRNAYLLDGIRTPIGKFNGALNNQTTLDLGEKTVQELLRRNPWATTPDAALLGIVVQAGLGQNPARIAALRGGAAPTTPALTLNNVCLASLEAVCDATRRIRLREGAHYLVGGFDSMSCAARIMQPGVTDLAHGVSAVMHDGLTCAFAGASMGALSDDVNKQLGIDREAQDAWAYSSQARASAASENTERDEMFTFETVEGPVSKDGCIRPGVNLHALSELRPAFSETGSITAGNASQRADGGSAGLIVDDQMLDKRGQRPLARIVDWHWVAGPDPSLHLKPSDAIRGLLEKQKLRASDIDLYEINEAFASVAIASTRALSLAHDVVNVNGGAIALGHPLGATGFRLLLTLALEMQRRHARRGIAALCGGGGQGLAVLIENVQ</sequence>
<accession>A0A1A9N3F0</accession>
<dbReference type="PANTHER" id="PTHR18919">
    <property type="entry name" value="ACETYL-COA C-ACYLTRANSFERASE"/>
    <property type="match status" value="1"/>
</dbReference>
<evidence type="ECO:0000313" key="8">
    <source>
        <dbReference type="EMBL" id="OAJ55991.1"/>
    </source>
</evidence>
<keyword evidence="2 5" id="KW-0808">Transferase</keyword>
<dbReference type="SUPFAM" id="SSF53901">
    <property type="entry name" value="Thiolase-like"/>
    <property type="match status" value="2"/>
</dbReference>
<feature type="domain" description="Thiolase C-terminal" evidence="7">
    <location>
        <begin position="265"/>
        <end position="385"/>
    </location>
</feature>
<feature type="domain" description="Thiolase N-terminal" evidence="6">
    <location>
        <begin position="12"/>
        <end position="255"/>
    </location>
</feature>
<dbReference type="EMBL" id="LXKA01000337">
    <property type="protein sequence ID" value="OAJ55991.1"/>
    <property type="molecule type" value="Genomic_DNA"/>
</dbReference>
<dbReference type="InterPro" id="IPR020613">
    <property type="entry name" value="Thiolase_CS"/>
</dbReference>
<protein>
    <recommendedName>
        <fullName evidence="12">Acetyl-CoA acetyltransferase</fullName>
    </recommendedName>
</protein>